<reference evidence="1" key="1">
    <citation type="submission" date="2021-03" db="EMBL/GenBank/DDBJ databases">
        <title>Evolutionary innovations through gain and loss of genes in the ectomycorrhizal Boletales.</title>
        <authorList>
            <person name="Wu G."/>
            <person name="Miyauchi S."/>
            <person name="Morin E."/>
            <person name="Yang Z.-L."/>
            <person name="Xu J."/>
            <person name="Martin F.M."/>
        </authorList>
    </citation>
    <scope>NUCLEOTIDE SEQUENCE</scope>
    <source>
        <strain evidence="1">BR01</strain>
    </source>
</reference>
<proteinExistence type="predicted"/>
<dbReference type="EMBL" id="JAGFBS010000024">
    <property type="protein sequence ID" value="KAG6372917.1"/>
    <property type="molecule type" value="Genomic_DNA"/>
</dbReference>
<gene>
    <name evidence="1" type="ORF">JVT61DRAFT_6942</name>
</gene>
<sequence>MLSVLTSWHSPPRHLQQSIKPHYSVAVDLNKVLAPTNVNLRIIDVTIRMQNGVIPKGIIPSTVPRHACPSNPGSHQDEATPTPPLFNIPPADLPKIPFSKTTQTHVYPYNVFCLPVTIEPVPLIMMLV</sequence>
<protein>
    <submittedName>
        <fullName evidence="1">Uncharacterized protein</fullName>
    </submittedName>
</protein>
<dbReference type="Proteomes" id="UP000683000">
    <property type="component" value="Unassembled WGS sequence"/>
</dbReference>
<evidence type="ECO:0000313" key="1">
    <source>
        <dbReference type="EMBL" id="KAG6372917.1"/>
    </source>
</evidence>
<dbReference type="AlphaFoldDB" id="A0A8I2YJN6"/>
<accession>A0A8I2YJN6</accession>
<name>A0A8I2YJN6_9AGAM</name>
<keyword evidence="2" id="KW-1185">Reference proteome</keyword>
<comment type="caution">
    <text evidence="1">The sequence shown here is derived from an EMBL/GenBank/DDBJ whole genome shotgun (WGS) entry which is preliminary data.</text>
</comment>
<evidence type="ECO:0000313" key="2">
    <source>
        <dbReference type="Proteomes" id="UP000683000"/>
    </source>
</evidence>
<organism evidence="1 2">
    <name type="scientific">Boletus reticuloceps</name>
    <dbReference type="NCBI Taxonomy" id="495285"/>
    <lineage>
        <taxon>Eukaryota</taxon>
        <taxon>Fungi</taxon>
        <taxon>Dikarya</taxon>
        <taxon>Basidiomycota</taxon>
        <taxon>Agaricomycotina</taxon>
        <taxon>Agaricomycetes</taxon>
        <taxon>Agaricomycetidae</taxon>
        <taxon>Boletales</taxon>
        <taxon>Boletineae</taxon>
        <taxon>Boletaceae</taxon>
        <taxon>Boletoideae</taxon>
        <taxon>Boletus</taxon>
    </lineage>
</organism>